<evidence type="ECO:0000313" key="6">
    <source>
        <dbReference type="EMBL" id="GAA4406542.1"/>
    </source>
</evidence>
<dbReference type="SMART" id="SM00421">
    <property type="entry name" value="HTH_LUXR"/>
    <property type="match status" value="1"/>
</dbReference>
<keyword evidence="7" id="KW-1185">Reference proteome</keyword>
<proteinExistence type="predicted"/>
<evidence type="ECO:0000256" key="2">
    <source>
        <dbReference type="ARBA" id="ARBA00023125"/>
    </source>
</evidence>
<dbReference type="RefSeq" id="WP_345267768.1">
    <property type="nucleotide sequence ID" value="NZ_BAABHB010000004.1"/>
</dbReference>
<protein>
    <submittedName>
        <fullName evidence="6">Response regulator transcription factor</fullName>
    </submittedName>
</protein>
<dbReference type="Proteomes" id="UP001500936">
    <property type="component" value="Unassembled WGS sequence"/>
</dbReference>
<dbReference type="PRINTS" id="PR00038">
    <property type="entry name" value="HTHLUXR"/>
</dbReference>
<feature type="modified residue" description="4-aspartylphosphate" evidence="3">
    <location>
        <position position="55"/>
    </location>
</feature>
<name>A0ABP8KGA7_9BACT</name>
<dbReference type="Pfam" id="PF00072">
    <property type="entry name" value="Response_reg"/>
    <property type="match status" value="1"/>
</dbReference>
<dbReference type="PANTHER" id="PTHR43214:SF43">
    <property type="entry name" value="TWO-COMPONENT RESPONSE REGULATOR"/>
    <property type="match status" value="1"/>
</dbReference>
<evidence type="ECO:0000256" key="3">
    <source>
        <dbReference type="PROSITE-ProRule" id="PRU00169"/>
    </source>
</evidence>
<dbReference type="EMBL" id="BAABHB010000004">
    <property type="protein sequence ID" value="GAA4406542.1"/>
    <property type="molecule type" value="Genomic_DNA"/>
</dbReference>
<dbReference type="CDD" id="cd17535">
    <property type="entry name" value="REC_NarL-like"/>
    <property type="match status" value="1"/>
</dbReference>
<gene>
    <name evidence="6" type="ORF">GCM10023187_26090</name>
</gene>
<dbReference type="Pfam" id="PF00196">
    <property type="entry name" value="GerE"/>
    <property type="match status" value="1"/>
</dbReference>
<dbReference type="PROSITE" id="PS50043">
    <property type="entry name" value="HTH_LUXR_2"/>
    <property type="match status" value="1"/>
</dbReference>
<keyword evidence="1 3" id="KW-0597">Phosphoprotein</keyword>
<dbReference type="InterPro" id="IPR000792">
    <property type="entry name" value="Tscrpt_reg_LuxR_C"/>
</dbReference>
<feature type="domain" description="HTH luxR-type" evidence="4">
    <location>
        <begin position="139"/>
        <end position="204"/>
    </location>
</feature>
<dbReference type="InterPro" id="IPR016032">
    <property type="entry name" value="Sig_transdc_resp-reg_C-effctor"/>
</dbReference>
<reference evidence="7" key="1">
    <citation type="journal article" date="2019" name="Int. J. Syst. Evol. Microbiol.">
        <title>The Global Catalogue of Microorganisms (GCM) 10K type strain sequencing project: providing services to taxonomists for standard genome sequencing and annotation.</title>
        <authorList>
            <consortium name="The Broad Institute Genomics Platform"/>
            <consortium name="The Broad Institute Genome Sequencing Center for Infectious Disease"/>
            <person name="Wu L."/>
            <person name="Ma J."/>
        </authorList>
    </citation>
    <scope>NUCLEOTIDE SEQUENCE [LARGE SCALE GENOMIC DNA]</scope>
    <source>
        <strain evidence="7">JCM 17925</strain>
    </source>
</reference>
<dbReference type="SMART" id="SM00448">
    <property type="entry name" value="REC"/>
    <property type="match status" value="1"/>
</dbReference>
<dbReference type="PANTHER" id="PTHR43214">
    <property type="entry name" value="TWO-COMPONENT RESPONSE REGULATOR"/>
    <property type="match status" value="1"/>
</dbReference>
<evidence type="ECO:0000259" key="5">
    <source>
        <dbReference type="PROSITE" id="PS50110"/>
    </source>
</evidence>
<evidence type="ECO:0000256" key="1">
    <source>
        <dbReference type="ARBA" id="ARBA00022553"/>
    </source>
</evidence>
<dbReference type="PROSITE" id="PS00622">
    <property type="entry name" value="HTH_LUXR_1"/>
    <property type="match status" value="1"/>
</dbReference>
<accession>A0ABP8KGA7</accession>
<dbReference type="SUPFAM" id="SSF52172">
    <property type="entry name" value="CheY-like"/>
    <property type="match status" value="1"/>
</dbReference>
<evidence type="ECO:0000313" key="7">
    <source>
        <dbReference type="Proteomes" id="UP001500936"/>
    </source>
</evidence>
<dbReference type="InterPro" id="IPR001789">
    <property type="entry name" value="Sig_transdc_resp-reg_receiver"/>
</dbReference>
<dbReference type="SUPFAM" id="SSF46894">
    <property type="entry name" value="C-terminal effector domain of the bipartite response regulators"/>
    <property type="match status" value="1"/>
</dbReference>
<dbReference type="PROSITE" id="PS50110">
    <property type="entry name" value="RESPONSE_REGULATORY"/>
    <property type="match status" value="1"/>
</dbReference>
<organism evidence="6 7">
    <name type="scientific">Nibrella viscosa</name>
    <dbReference type="NCBI Taxonomy" id="1084524"/>
    <lineage>
        <taxon>Bacteria</taxon>
        <taxon>Pseudomonadati</taxon>
        <taxon>Bacteroidota</taxon>
        <taxon>Cytophagia</taxon>
        <taxon>Cytophagales</taxon>
        <taxon>Spirosomataceae</taxon>
        <taxon>Nibrella</taxon>
    </lineage>
</organism>
<dbReference type="CDD" id="cd06170">
    <property type="entry name" value="LuxR_C_like"/>
    <property type="match status" value="1"/>
</dbReference>
<sequence>MVTRILIVDDHPMVIEGIKALLQQAEEITVAGTVTDAFTALTFLKSNEVDVVLLDINLPDLSGIELCGKLKREFPRLKVLGMSTFKERSYITRMIEQGASGYVLKNVSREELIQAIGQVCAGQMYLDAEVSQVLVASPLPRPIPILTSREKEVLAWIAEGWTNNQIADKLFVSPLTVDSHRKNLLAKFGVKNTAALVKIAVQNQLV</sequence>
<feature type="domain" description="Response regulatory" evidence="5">
    <location>
        <begin position="4"/>
        <end position="120"/>
    </location>
</feature>
<evidence type="ECO:0000259" key="4">
    <source>
        <dbReference type="PROSITE" id="PS50043"/>
    </source>
</evidence>
<dbReference type="InterPro" id="IPR058245">
    <property type="entry name" value="NreC/VraR/RcsB-like_REC"/>
</dbReference>
<dbReference type="InterPro" id="IPR011006">
    <property type="entry name" value="CheY-like_superfamily"/>
</dbReference>
<dbReference type="Gene3D" id="3.40.50.2300">
    <property type="match status" value="1"/>
</dbReference>
<dbReference type="InterPro" id="IPR039420">
    <property type="entry name" value="WalR-like"/>
</dbReference>
<comment type="caution">
    <text evidence="6">The sequence shown here is derived from an EMBL/GenBank/DDBJ whole genome shotgun (WGS) entry which is preliminary data.</text>
</comment>
<keyword evidence="2" id="KW-0238">DNA-binding</keyword>